<dbReference type="PANTHER" id="PTHR30487">
    <property type="entry name" value="TYPE 4 PREPILIN-LIKE PROTEINS LEADER PEPTIDE-PROCESSING ENZYME"/>
    <property type="match status" value="1"/>
</dbReference>
<feature type="transmembrane region" description="Helical" evidence="3">
    <location>
        <begin position="142"/>
        <end position="159"/>
    </location>
</feature>
<evidence type="ECO:0000256" key="3">
    <source>
        <dbReference type="SAM" id="Phobius"/>
    </source>
</evidence>
<protein>
    <submittedName>
        <fullName evidence="5">Prepilin peptidase</fullName>
    </submittedName>
</protein>
<evidence type="ECO:0000256" key="2">
    <source>
        <dbReference type="RuleBase" id="RU003793"/>
    </source>
</evidence>
<dbReference type="InterPro" id="IPR050882">
    <property type="entry name" value="Prepilin_peptidase/N-MTase"/>
</dbReference>
<feature type="transmembrane region" description="Helical" evidence="3">
    <location>
        <begin position="112"/>
        <end position="130"/>
    </location>
</feature>
<dbReference type="GO" id="GO:0006465">
    <property type="term" value="P:signal peptide processing"/>
    <property type="evidence" value="ECO:0007669"/>
    <property type="project" value="TreeGrafter"/>
</dbReference>
<feature type="transmembrane region" description="Helical" evidence="3">
    <location>
        <begin position="59"/>
        <end position="77"/>
    </location>
</feature>
<dbReference type="PANTHER" id="PTHR30487:SF0">
    <property type="entry name" value="PREPILIN LEADER PEPTIDASE_N-METHYLTRANSFERASE-RELATED"/>
    <property type="match status" value="1"/>
</dbReference>
<keyword evidence="3" id="KW-1133">Transmembrane helix</keyword>
<accession>A0A6L3T0L5</accession>
<organism evidence="5 6">
    <name type="scientific">Methylobacterium soli</name>
    <dbReference type="NCBI Taxonomy" id="553447"/>
    <lineage>
        <taxon>Bacteria</taxon>
        <taxon>Pseudomonadati</taxon>
        <taxon>Pseudomonadota</taxon>
        <taxon>Alphaproteobacteria</taxon>
        <taxon>Hyphomicrobiales</taxon>
        <taxon>Methylobacteriaceae</taxon>
        <taxon>Methylobacterium</taxon>
    </lineage>
</organism>
<dbReference type="GO" id="GO:0005886">
    <property type="term" value="C:plasma membrane"/>
    <property type="evidence" value="ECO:0007669"/>
    <property type="project" value="TreeGrafter"/>
</dbReference>
<evidence type="ECO:0000259" key="4">
    <source>
        <dbReference type="Pfam" id="PF01478"/>
    </source>
</evidence>
<feature type="domain" description="Prepilin type IV endopeptidase peptidase" evidence="4">
    <location>
        <begin position="20"/>
        <end position="124"/>
    </location>
</feature>
<dbReference type="AlphaFoldDB" id="A0A6L3T0L5"/>
<dbReference type="OrthoDB" id="9789291at2"/>
<comment type="caution">
    <text evidence="5">The sequence shown here is derived from an EMBL/GenBank/DDBJ whole genome shotgun (WGS) entry which is preliminary data.</text>
</comment>
<keyword evidence="6" id="KW-1185">Reference proteome</keyword>
<evidence type="ECO:0000256" key="1">
    <source>
        <dbReference type="ARBA" id="ARBA00005801"/>
    </source>
</evidence>
<dbReference type="InterPro" id="IPR014032">
    <property type="entry name" value="Peptidase_A24A_bac"/>
</dbReference>
<dbReference type="GO" id="GO:0004190">
    <property type="term" value="F:aspartic-type endopeptidase activity"/>
    <property type="evidence" value="ECO:0007669"/>
    <property type="project" value="InterPro"/>
</dbReference>
<evidence type="ECO:0000313" key="6">
    <source>
        <dbReference type="Proteomes" id="UP000474159"/>
    </source>
</evidence>
<gene>
    <name evidence="5" type="ORF">F6X53_09235</name>
</gene>
<sequence length="165" mass="16411">MPGLLADPLVAALLPLPLTLPIALIDLRRQIIPDRLNLALLGLGLGLAGLRAAQAPLAALAEGLAGAGLAAALLWGLRAAYGAWRGRTGLGLGDVKFVGAATAWIGLSGLPLMIFAASGSALVLIGLAALRGRTIGAATRLPFGPFLALGLHAALWAGGAGPDLP</sequence>
<dbReference type="Pfam" id="PF01478">
    <property type="entry name" value="Peptidase_A24"/>
    <property type="match status" value="1"/>
</dbReference>
<name>A0A6L3T0L5_9HYPH</name>
<proteinExistence type="inferred from homology"/>
<dbReference type="Proteomes" id="UP000474159">
    <property type="component" value="Unassembled WGS sequence"/>
</dbReference>
<keyword evidence="3" id="KW-0812">Transmembrane</keyword>
<dbReference type="EMBL" id="VZZK01000007">
    <property type="protein sequence ID" value="KAB1079962.1"/>
    <property type="molecule type" value="Genomic_DNA"/>
</dbReference>
<dbReference type="InterPro" id="IPR000045">
    <property type="entry name" value="Prepilin_IV_endopep_pep"/>
</dbReference>
<feature type="transmembrane region" description="Helical" evidence="3">
    <location>
        <begin position="6"/>
        <end position="24"/>
    </location>
</feature>
<comment type="similarity">
    <text evidence="1 2">Belongs to the peptidase A24 family.</text>
</comment>
<dbReference type="Gene3D" id="1.20.120.1220">
    <property type="match status" value="1"/>
</dbReference>
<reference evidence="5 6" key="1">
    <citation type="submission" date="2019-09" db="EMBL/GenBank/DDBJ databases">
        <title>YIM 48816 draft genome.</title>
        <authorList>
            <person name="Jiang L."/>
        </authorList>
    </citation>
    <scope>NUCLEOTIDE SEQUENCE [LARGE SCALE GENOMIC DNA]</scope>
    <source>
        <strain evidence="5 6">YIM 48816</strain>
    </source>
</reference>
<dbReference type="PRINTS" id="PR00864">
    <property type="entry name" value="PREPILNPTASE"/>
</dbReference>
<keyword evidence="3" id="KW-0472">Membrane</keyword>
<evidence type="ECO:0000313" key="5">
    <source>
        <dbReference type="EMBL" id="KAB1079962.1"/>
    </source>
</evidence>